<dbReference type="AlphaFoldDB" id="A0A430AK83"/>
<protein>
    <submittedName>
        <fullName evidence="1">Uncharacterized protein</fullName>
    </submittedName>
</protein>
<dbReference type="OrthoDB" id="2181557at2"/>
<dbReference type="Proteomes" id="UP000288669">
    <property type="component" value="Unassembled WGS sequence"/>
</dbReference>
<name>A0A430AK83_9ENTE</name>
<gene>
    <name evidence="1" type="ORF">CBF30_03910</name>
</gene>
<dbReference type="EMBL" id="NGJZ01000001">
    <property type="protein sequence ID" value="RSU08394.1"/>
    <property type="molecule type" value="Genomic_DNA"/>
</dbReference>
<reference evidence="1 2" key="1">
    <citation type="submission" date="2017-05" db="EMBL/GenBank/DDBJ databases">
        <title>Vagococcus spp. assemblies.</title>
        <authorList>
            <person name="Gulvik C.A."/>
        </authorList>
    </citation>
    <scope>NUCLEOTIDE SEQUENCE [LARGE SCALE GENOMIC DNA]</scope>
    <source>
        <strain evidence="1 2">DSM 24756</strain>
    </source>
</reference>
<keyword evidence="2" id="KW-1185">Reference proteome</keyword>
<dbReference type="RefSeq" id="WP_126822954.1">
    <property type="nucleotide sequence ID" value="NZ_JBHLWU010000001.1"/>
</dbReference>
<proteinExistence type="predicted"/>
<accession>A0A430AK83</accession>
<evidence type="ECO:0000313" key="1">
    <source>
        <dbReference type="EMBL" id="RSU08394.1"/>
    </source>
</evidence>
<comment type="caution">
    <text evidence="1">The sequence shown here is derived from an EMBL/GenBank/DDBJ whole genome shotgun (WGS) entry which is preliminary data.</text>
</comment>
<evidence type="ECO:0000313" key="2">
    <source>
        <dbReference type="Proteomes" id="UP000288669"/>
    </source>
</evidence>
<organism evidence="1 2">
    <name type="scientific">Vagococcus entomophilus</name>
    <dbReference type="NCBI Taxonomy" id="1160095"/>
    <lineage>
        <taxon>Bacteria</taxon>
        <taxon>Bacillati</taxon>
        <taxon>Bacillota</taxon>
        <taxon>Bacilli</taxon>
        <taxon>Lactobacillales</taxon>
        <taxon>Enterococcaceae</taxon>
        <taxon>Vagococcus</taxon>
    </lineage>
</organism>
<sequence>MIWLSKKLTKNKMKFIFFVLAILYSGVMVIRGTYAWVTYGDERINRSNSENLSLKIKVLGDLDPVVLSSQYKTEKKIQVRNANTSPAVVRISLEELLLSFEIDTIDQSGNGNIKNYFDSVPNGSIDYQKVESWKVNEYYRNAEQKVVYKGLQKANDFYLLNNEQNRDELLSWIQLNFSNVRTTLPNAAQSEKNYWLYQEETAGGKKIGYFYYSEVLYKNKASSILLDNISIKKLLPNKMKGSFYTVNINAEASMAVKETLTIWNKQQTSPVYKMLSEKLLDAEE</sequence>